<organism evidence="2 3">
    <name type="scientific">Pseudoduganella guangdongensis</name>
    <dbReference type="NCBI Taxonomy" id="2692179"/>
    <lineage>
        <taxon>Bacteria</taxon>
        <taxon>Pseudomonadati</taxon>
        <taxon>Pseudomonadota</taxon>
        <taxon>Betaproteobacteria</taxon>
        <taxon>Burkholderiales</taxon>
        <taxon>Oxalobacteraceae</taxon>
        <taxon>Telluria group</taxon>
        <taxon>Pseudoduganella</taxon>
    </lineage>
</organism>
<name>A0A6N9HM62_9BURK</name>
<evidence type="ECO:0000313" key="2">
    <source>
        <dbReference type="EMBL" id="MYN04476.1"/>
    </source>
</evidence>
<protein>
    <submittedName>
        <fullName evidence="2">Periplasmic nitrate reductase, NapE protein</fullName>
    </submittedName>
</protein>
<keyword evidence="1" id="KW-0472">Membrane</keyword>
<keyword evidence="1" id="KW-1133">Transmembrane helix</keyword>
<accession>A0A6N9HM62</accession>
<gene>
    <name evidence="2" type="primary">napE</name>
    <name evidence="2" type="ORF">GTP41_20500</name>
</gene>
<dbReference type="Pfam" id="PF06796">
    <property type="entry name" value="NapE"/>
    <property type="match status" value="1"/>
</dbReference>
<dbReference type="RefSeq" id="WP_161027438.1">
    <property type="nucleotide sequence ID" value="NZ_WWCJ01000017.1"/>
</dbReference>
<keyword evidence="1" id="KW-0812">Transmembrane</keyword>
<dbReference type="AlphaFoldDB" id="A0A6N9HM62"/>
<proteinExistence type="predicted"/>
<keyword evidence="3" id="KW-1185">Reference proteome</keyword>
<evidence type="ECO:0000256" key="1">
    <source>
        <dbReference type="SAM" id="Phobius"/>
    </source>
</evidence>
<comment type="caution">
    <text evidence="2">The sequence shown here is derived from an EMBL/GenBank/DDBJ whole genome shotgun (WGS) entry which is preliminary data.</text>
</comment>
<feature type="transmembrane region" description="Helical" evidence="1">
    <location>
        <begin position="16"/>
        <end position="43"/>
    </location>
</feature>
<dbReference type="InterPro" id="IPR010649">
    <property type="entry name" value="NapE_TorE"/>
</dbReference>
<dbReference type="InterPro" id="IPR004448">
    <property type="entry name" value="Nitrate_reductase_NapE"/>
</dbReference>
<evidence type="ECO:0000313" key="3">
    <source>
        <dbReference type="Proteomes" id="UP000448575"/>
    </source>
</evidence>
<reference evidence="2 3" key="1">
    <citation type="submission" date="2019-12" db="EMBL/GenBank/DDBJ databases">
        <title>Novel species isolated from a subtropical stream in China.</title>
        <authorList>
            <person name="Lu H."/>
        </authorList>
    </citation>
    <scope>NUCLEOTIDE SEQUENCE [LARGE SCALE GENOMIC DNA]</scope>
    <source>
        <strain evidence="2 3">DS3</strain>
    </source>
</reference>
<dbReference type="Proteomes" id="UP000448575">
    <property type="component" value="Unassembled WGS sequence"/>
</dbReference>
<sequence>MENKETAPTKAQELKVFLFMTVVLAPILAVATVGGYGFIVWMYQLLSGRPPGA</sequence>
<dbReference type="EMBL" id="WWCJ01000017">
    <property type="protein sequence ID" value="MYN04476.1"/>
    <property type="molecule type" value="Genomic_DNA"/>
</dbReference>
<dbReference type="NCBIfam" id="TIGR02973">
    <property type="entry name" value="nitrate_rd_NapE"/>
    <property type="match status" value="1"/>
</dbReference>